<gene>
    <name evidence="1" type="ORF">E4U60_001802</name>
</gene>
<dbReference type="EMBL" id="SRPO01000178">
    <property type="protein sequence ID" value="KAG5937580.1"/>
    <property type="molecule type" value="Genomic_DNA"/>
</dbReference>
<dbReference type="Proteomes" id="UP000706124">
    <property type="component" value="Unassembled WGS sequence"/>
</dbReference>
<dbReference type="AlphaFoldDB" id="A0A9P7MCG5"/>
<reference evidence="1 2" key="1">
    <citation type="journal article" date="2020" name="bioRxiv">
        <title>Whole genome comparisons of ergot fungi reveals the divergence and evolution of species within the genus Claviceps are the result of varying mechanisms driving genome evolution and host range expansion.</title>
        <authorList>
            <person name="Wyka S.A."/>
            <person name="Mondo S.J."/>
            <person name="Liu M."/>
            <person name="Dettman J."/>
            <person name="Nalam V."/>
            <person name="Broders K.D."/>
        </authorList>
    </citation>
    <scope>NUCLEOTIDE SEQUENCE [LARGE SCALE GENOMIC DNA]</scope>
    <source>
        <strain evidence="1 2">CCC 1485</strain>
    </source>
</reference>
<organism evidence="1 2">
    <name type="scientific">Claviceps pazoutovae</name>
    <dbReference type="NCBI Taxonomy" id="1649127"/>
    <lineage>
        <taxon>Eukaryota</taxon>
        <taxon>Fungi</taxon>
        <taxon>Dikarya</taxon>
        <taxon>Ascomycota</taxon>
        <taxon>Pezizomycotina</taxon>
        <taxon>Sordariomycetes</taxon>
        <taxon>Hypocreomycetidae</taxon>
        <taxon>Hypocreales</taxon>
        <taxon>Clavicipitaceae</taxon>
        <taxon>Claviceps</taxon>
    </lineage>
</organism>
<accession>A0A9P7MCG5</accession>
<comment type="caution">
    <text evidence="1">The sequence shown here is derived from an EMBL/GenBank/DDBJ whole genome shotgun (WGS) entry which is preliminary data.</text>
</comment>
<proteinExistence type="predicted"/>
<name>A0A9P7MCG5_9HYPO</name>
<sequence>MGIVSRFVPMESDRSGFSIRLDETSPGLRKGPSAWPEKAGEASWIDIFHAARVSAARETVNRMDRLFLVCFLWTNVSYLVGSWLGGRTAGGDREGDVDHKTLAMCRNLEVNCRISKGGGFRIVWIPES</sequence>
<evidence type="ECO:0000313" key="1">
    <source>
        <dbReference type="EMBL" id="KAG5937580.1"/>
    </source>
</evidence>
<protein>
    <submittedName>
        <fullName evidence="1">Uncharacterized protein</fullName>
    </submittedName>
</protein>
<evidence type="ECO:0000313" key="2">
    <source>
        <dbReference type="Proteomes" id="UP000706124"/>
    </source>
</evidence>
<keyword evidence="2" id="KW-1185">Reference proteome</keyword>